<sequence>MPPFLSACKSAKNPEMRLRFYKLCFAAQPSQARIYFNVDYDAIRLLIPRSMRMSTYFGLFSMANATVKDDIKVVFMENGWELADKASPMPLLGPDCRVFLFQKRCNMLGVLSSFRQVDSMVHWYVREIPSFQVIFGTSKVTDIFGYNKPEGVANPNPLLIKEDWTTGFHGLGGIARQYVESLLP</sequence>
<evidence type="ECO:0000313" key="2">
    <source>
        <dbReference type="Proteomes" id="UP001152300"/>
    </source>
</evidence>
<keyword evidence="2" id="KW-1185">Reference proteome</keyword>
<dbReference type="Proteomes" id="UP001152300">
    <property type="component" value="Unassembled WGS sequence"/>
</dbReference>
<accession>A0A9X0ARV1</accession>
<dbReference type="AlphaFoldDB" id="A0A9X0ARV1"/>
<organism evidence="1 2">
    <name type="scientific">Sclerotinia nivalis</name>
    <dbReference type="NCBI Taxonomy" id="352851"/>
    <lineage>
        <taxon>Eukaryota</taxon>
        <taxon>Fungi</taxon>
        <taxon>Dikarya</taxon>
        <taxon>Ascomycota</taxon>
        <taxon>Pezizomycotina</taxon>
        <taxon>Leotiomycetes</taxon>
        <taxon>Helotiales</taxon>
        <taxon>Sclerotiniaceae</taxon>
        <taxon>Sclerotinia</taxon>
    </lineage>
</organism>
<proteinExistence type="predicted"/>
<dbReference type="OrthoDB" id="3473305at2759"/>
<comment type="caution">
    <text evidence="1">The sequence shown here is derived from an EMBL/GenBank/DDBJ whole genome shotgun (WGS) entry which is preliminary data.</text>
</comment>
<name>A0A9X0ARV1_9HELO</name>
<protein>
    <submittedName>
        <fullName evidence="1">Uncharacterized protein</fullName>
    </submittedName>
</protein>
<dbReference type="EMBL" id="JAPEIS010000004">
    <property type="protein sequence ID" value="KAJ8067389.1"/>
    <property type="molecule type" value="Genomic_DNA"/>
</dbReference>
<gene>
    <name evidence="1" type="ORF">OCU04_004740</name>
</gene>
<reference evidence="1" key="1">
    <citation type="submission" date="2022-11" db="EMBL/GenBank/DDBJ databases">
        <title>Genome Resource of Sclerotinia nivalis Strain SnTB1, a Plant Pathogen Isolated from American Ginseng.</title>
        <authorList>
            <person name="Fan S."/>
        </authorList>
    </citation>
    <scope>NUCLEOTIDE SEQUENCE</scope>
    <source>
        <strain evidence="1">SnTB1</strain>
    </source>
</reference>
<evidence type="ECO:0000313" key="1">
    <source>
        <dbReference type="EMBL" id="KAJ8067389.1"/>
    </source>
</evidence>